<comment type="caution">
    <text evidence="2">The sequence shown here is derived from an EMBL/GenBank/DDBJ whole genome shotgun (WGS) entry which is preliminary data.</text>
</comment>
<gene>
    <name evidence="2" type="ORF">C1SCF055_LOCUS39056</name>
</gene>
<organism evidence="2">
    <name type="scientific">Cladocopium goreaui</name>
    <dbReference type="NCBI Taxonomy" id="2562237"/>
    <lineage>
        <taxon>Eukaryota</taxon>
        <taxon>Sar</taxon>
        <taxon>Alveolata</taxon>
        <taxon>Dinophyceae</taxon>
        <taxon>Suessiales</taxon>
        <taxon>Symbiodiniaceae</taxon>
        <taxon>Cladocopium</taxon>
    </lineage>
</organism>
<sequence>MSIYERLRGREFKGEVAECFEVVHYKLADSQRGKLDAQSAIGVWLGKSLQSDEHYIGTTDGIMRFEELIGQEKSEAARKSSQQQEMEVEMPGGIFDDGDELQDVQQERVVRRKITTTADSAGVTTTQSAASTADGSAGGPERLVEQLAKRNKPTPAQGSKRSADQPVDVLEQEHNANAGLPEVICGLPTLHDIPIAGYPEWGRLDEIPAYDERTGVPLPPEKVKRARGRELDKMEEHQVKVNITWDKARELGLKIVKSRWVDGWKALPDDKDGVRRMATDLEKLDALMVENFETKVLPKIGPADAGGETSHLHRIIKWREGSQEGFTCEADPKYAKSLVKAMNLDGCKGVDTPSSKECGKGDRQASELLKLEEAKEFRSLAGTALYLSLDRPSIQFAVSEISSGMSAPTRLHWLKLKRLVRYLAKYPTEVWKLENQDQPSDYCVYTDSGWASDRETRKSMSSFAEKFGEHLIETSCARQTVVALASGEAEFYAMTRGAAAGPMSQQILQSIGFNKLDLSLLTDSTAAKGIANRSGSGKLKHLDIKDLWLQDVARAKRLSIKKEPSASGDQQEGNGFWWYFLFMHAMAVLGILSLIQELTLPWKDRLGAHFLRGPRSVEDLKIFGVPYQQGFMAAAYSMQIPQGLDLLVSHEPPHKILDFASASSLRADHIGSRELKSALGRLSHKSRQTKRRLSPRVHLFGHVHEGRGAWEQDGTLFLNVANANPGMARTLQHPCVVLDLATDGSGEVQLVSGLKVVVRVLRGLPGPPEKGEDERLEAALEQFLLDLAESEASEEEPKLLKSELLQAAVAALIALLDPNVGAAKVSHVSLAKFLRTTFAPLDVFPGR</sequence>
<name>A0A9P1DRE5_9DINO</name>
<reference evidence="3" key="2">
    <citation type="submission" date="2024-04" db="EMBL/GenBank/DDBJ databases">
        <authorList>
            <person name="Chen Y."/>
            <person name="Shah S."/>
            <person name="Dougan E. K."/>
            <person name="Thang M."/>
            <person name="Chan C."/>
        </authorList>
    </citation>
    <scope>NUCLEOTIDE SEQUENCE [LARGE SCALE GENOMIC DNA]</scope>
</reference>
<dbReference type="InterPro" id="IPR029052">
    <property type="entry name" value="Metallo-depent_PP-like"/>
</dbReference>
<feature type="compositionally biased region" description="Low complexity" evidence="1">
    <location>
        <begin position="121"/>
        <end position="135"/>
    </location>
</feature>
<evidence type="ECO:0000313" key="2">
    <source>
        <dbReference type="EMBL" id="CAI4014132.1"/>
    </source>
</evidence>
<dbReference type="AlphaFoldDB" id="A0A9P1DRE5"/>
<dbReference type="CDD" id="cd09272">
    <property type="entry name" value="RNase_HI_RT_Ty1"/>
    <property type="match status" value="1"/>
</dbReference>
<reference evidence="2" key="1">
    <citation type="submission" date="2022-10" db="EMBL/GenBank/DDBJ databases">
        <authorList>
            <person name="Chen Y."/>
            <person name="Dougan E. K."/>
            <person name="Chan C."/>
            <person name="Rhodes N."/>
            <person name="Thang M."/>
        </authorList>
    </citation>
    <scope>NUCLEOTIDE SEQUENCE</scope>
</reference>
<accession>A0A9P1DRE5</accession>
<dbReference type="Proteomes" id="UP001152797">
    <property type="component" value="Unassembled WGS sequence"/>
</dbReference>
<dbReference type="Gene3D" id="3.60.21.10">
    <property type="match status" value="1"/>
</dbReference>
<dbReference type="SUPFAM" id="SSF56300">
    <property type="entry name" value="Metallo-dependent phosphatases"/>
    <property type="match status" value="1"/>
</dbReference>
<dbReference type="OrthoDB" id="434790at2759"/>
<dbReference type="EMBL" id="CAMXCT010006201">
    <property type="protein sequence ID" value="CAI4014132.1"/>
    <property type="molecule type" value="Genomic_DNA"/>
</dbReference>
<dbReference type="PANTHER" id="PTHR11439:SF483">
    <property type="entry name" value="PEPTIDE SYNTHASE GLIP-LIKE, PUTATIVE (AFU_ORTHOLOGUE AFUA_3G12920)-RELATED"/>
    <property type="match status" value="1"/>
</dbReference>
<evidence type="ECO:0000313" key="3">
    <source>
        <dbReference type="EMBL" id="CAL1167507.1"/>
    </source>
</evidence>
<evidence type="ECO:0000313" key="5">
    <source>
        <dbReference type="Proteomes" id="UP001152797"/>
    </source>
</evidence>
<dbReference type="PANTHER" id="PTHR11439">
    <property type="entry name" value="GAG-POL-RELATED RETROTRANSPOSON"/>
    <property type="match status" value="1"/>
</dbReference>
<feature type="region of interest" description="Disordered" evidence="1">
    <location>
        <begin position="121"/>
        <end position="140"/>
    </location>
</feature>
<protein>
    <submittedName>
        <fullName evidence="4">Retrovirus-related Pol polyprotein from transposon RE1 (Retro element 1) (AtRE1)</fullName>
    </submittedName>
</protein>
<evidence type="ECO:0000256" key="1">
    <source>
        <dbReference type="SAM" id="MobiDB-lite"/>
    </source>
</evidence>
<proteinExistence type="predicted"/>
<dbReference type="EMBL" id="CAMXCT030006201">
    <property type="protein sequence ID" value="CAL4801444.1"/>
    <property type="molecule type" value="Genomic_DNA"/>
</dbReference>
<dbReference type="EMBL" id="CAMXCT020006201">
    <property type="protein sequence ID" value="CAL1167507.1"/>
    <property type="molecule type" value="Genomic_DNA"/>
</dbReference>
<evidence type="ECO:0000313" key="4">
    <source>
        <dbReference type="EMBL" id="CAL4801444.1"/>
    </source>
</evidence>
<keyword evidence="5" id="KW-1185">Reference proteome</keyword>